<proteinExistence type="predicted"/>
<dbReference type="InterPro" id="IPR002575">
    <property type="entry name" value="Aminoglycoside_PTrfase"/>
</dbReference>
<keyword evidence="2" id="KW-0808">Transferase</keyword>
<dbReference type="Gene3D" id="1.10.510.10">
    <property type="entry name" value="Transferase(Phosphotransferase) domain 1"/>
    <property type="match status" value="1"/>
</dbReference>
<accession>A0ABW4W1N8</accession>
<dbReference type="SUPFAM" id="SSF56112">
    <property type="entry name" value="Protein kinase-like (PK-like)"/>
    <property type="match status" value="1"/>
</dbReference>
<dbReference type="EMBL" id="JBHUHQ010000017">
    <property type="protein sequence ID" value="MFD2045269.1"/>
    <property type="molecule type" value="Genomic_DNA"/>
</dbReference>
<evidence type="ECO:0000313" key="3">
    <source>
        <dbReference type="Proteomes" id="UP001597383"/>
    </source>
</evidence>
<comment type="caution">
    <text evidence="2">The sequence shown here is derived from an EMBL/GenBank/DDBJ whole genome shotgun (WGS) entry which is preliminary data.</text>
</comment>
<evidence type="ECO:0000259" key="1">
    <source>
        <dbReference type="Pfam" id="PF01636"/>
    </source>
</evidence>
<dbReference type="InterPro" id="IPR011009">
    <property type="entry name" value="Kinase-like_dom_sf"/>
</dbReference>
<dbReference type="GO" id="GO:0016740">
    <property type="term" value="F:transferase activity"/>
    <property type="evidence" value="ECO:0007669"/>
    <property type="project" value="UniProtKB-KW"/>
</dbReference>
<dbReference type="Proteomes" id="UP001597383">
    <property type="component" value="Unassembled WGS sequence"/>
</dbReference>
<keyword evidence="3" id="KW-1185">Reference proteome</keyword>
<name>A0ABW4W1N8_9BACI</name>
<dbReference type="RefSeq" id="WP_377557912.1">
    <property type="nucleotide sequence ID" value="NZ_JBHUHQ010000017.1"/>
</dbReference>
<gene>
    <name evidence="2" type="ORF">ACFSJF_13395</name>
</gene>
<protein>
    <submittedName>
        <fullName evidence="2">Aminoglycoside phosphotransferase family protein</fullName>
        <ecNumber evidence="2">2.7.1.-</ecNumber>
    </submittedName>
</protein>
<sequence>MEANIYKILQDYYHLKVQKITSQQGGWAALAYKVITNKSNFFLKVYEKKRASTKELTDVIDYYMPLVLEIAENDVLTGRIPKPIMTSDNAYKCEDELALYMLYPYIDGETIGNQPLQPIEVTQYAEMIAELHQIKSMNINEKLKEKFEVSFAENLKQRLTQKQDQELTTFLYPYKVQLIELIDQLVHLGMELKQQQLPFSLVHTDLHHWNLMRENDRLIIIDWEGLQLAPAEADLMFVMDQSYKTKFLETYVENRPDYTIHNDVLSYYQLKRKLEDIWEFIVQLLEEPLTLKERRKVFDYIQEELYDVKEKTQDPEK</sequence>
<feature type="domain" description="Aminoglycoside phosphotransferase" evidence="1">
    <location>
        <begin position="24"/>
        <end position="253"/>
    </location>
</feature>
<reference evidence="3" key="1">
    <citation type="journal article" date="2019" name="Int. J. Syst. Evol. Microbiol.">
        <title>The Global Catalogue of Microorganisms (GCM) 10K type strain sequencing project: providing services to taxonomists for standard genome sequencing and annotation.</title>
        <authorList>
            <consortium name="The Broad Institute Genomics Platform"/>
            <consortium name="The Broad Institute Genome Sequencing Center for Infectious Disease"/>
            <person name="Wu L."/>
            <person name="Ma J."/>
        </authorList>
    </citation>
    <scope>NUCLEOTIDE SEQUENCE [LARGE SCALE GENOMIC DNA]</scope>
    <source>
        <strain evidence="3">R28</strain>
    </source>
</reference>
<dbReference type="Gene3D" id="1.20.58.840">
    <property type="match status" value="1"/>
</dbReference>
<evidence type="ECO:0000313" key="2">
    <source>
        <dbReference type="EMBL" id="MFD2045269.1"/>
    </source>
</evidence>
<organism evidence="2 3">
    <name type="scientific">Ornithinibacillus salinisoli</name>
    <dbReference type="NCBI Taxonomy" id="1848459"/>
    <lineage>
        <taxon>Bacteria</taxon>
        <taxon>Bacillati</taxon>
        <taxon>Bacillota</taxon>
        <taxon>Bacilli</taxon>
        <taxon>Bacillales</taxon>
        <taxon>Bacillaceae</taxon>
        <taxon>Ornithinibacillus</taxon>
    </lineage>
</organism>
<dbReference type="Pfam" id="PF01636">
    <property type="entry name" value="APH"/>
    <property type="match status" value="1"/>
</dbReference>
<dbReference type="Gene3D" id="3.30.200.20">
    <property type="entry name" value="Phosphorylase Kinase, domain 1"/>
    <property type="match status" value="1"/>
</dbReference>
<dbReference type="EC" id="2.7.1.-" evidence="2"/>